<evidence type="ECO:0000313" key="2">
    <source>
        <dbReference type="EMBL" id="KAK3381902.1"/>
    </source>
</evidence>
<dbReference type="AlphaFoldDB" id="A0AAE0NHZ9"/>
<sequence length="604" mass="67144">MDPATYTTLTHPREIRIFVLQPGTGQDDLVGHLKHIRLPNEPPTVPAENHWSSSGLSGQSWAWSFSENETYPKPKSFVLPSGKTKVVFPKYNAWSYRCSREKYGAKQYDALSYTWGDPAKANAINMQGYRFPITANLAAGLYSLRSPHEERRLWIDAICINQQDIKERNHQVRLMKQVFSHASSVVVWLGNTNSSAIVSNLILDYNYYLGYGVEMNILTYPASALASLRTLFSLPWWKRIWIVQEAVAARELLVLHGNRALPWDFLKNICNALQRNEFRSDANALIVRTCGYQKFKTLDNFRTHKSMLLTRLLQCTRDYGATDPRDKLYALLGMASDVSADDLVPDYARSVESVFTNLVQFMVSQKGSLDIISSGRLALAGPGLPTWIPDWRVSDSLRPLSGEEVAGHRYHASGDSMAAVDMRLFPSVLAAEGVIADKIDFLGGTLILAHESPSTLRRWKYIAEQNLPADTLGLFPRTIIAEKDNLGNMASEEFIAASEAFMEGSAEDMGQARVQFYADAVTRAVTGRRFFLTKKGRMGLGPGDAQLNDKIVVLKGCSVPLIMRAVEGGGAVLIGEAYVSGIMNGQVMADVARGKGKMTKIMLR</sequence>
<evidence type="ECO:0000259" key="1">
    <source>
        <dbReference type="Pfam" id="PF06985"/>
    </source>
</evidence>
<name>A0AAE0NHZ9_9PEZI</name>
<feature type="domain" description="Heterokaryon incompatibility" evidence="1">
    <location>
        <begin position="108"/>
        <end position="245"/>
    </location>
</feature>
<comment type="caution">
    <text evidence="2">The sequence shown here is derived from an EMBL/GenBank/DDBJ whole genome shotgun (WGS) entry which is preliminary data.</text>
</comment>
<evidence type="ECO:0000313" key="3">
    <source>
        <dbReference type="Proteomes" id="UP001285441"/>
    </source>
</evidence>
<dbReference type="Pfam" id="PF06985">
    <property type="entry name" value="HET"/>
    <property type="match status" value="1"/>
</dbReference>
<dbReference type="PANTHER" id="PTHR24148">
    <property type="entry name" value="ANKYRIN REPEAT DOMAIN-CONTAINING PROTEIN 39 HOMOLOG-RELATED"/>
    <property type="match status" value="1"/>
</dbReference>
<keyword evidence="3" id="KW-1185">Reference proteome</keyword>
<dbReference type="Proteomes" id="UP001285441">
    <property type="component" value="Unassembled WGS sequence"/>
</dbReference>
<dbReference type="InterPro" id="IPR052895">
    <property type="entry name" value="HetReg/Transcr_Mod"/>
</dbReference>
<proteinExistence type="predicted"/>
<organism evidence="2 3">
    <name type="scientific">Podospora didyma</name>
    <dbReference type="NCBI Taxonomy" id="330526"/>
    <lineage>
        <taxon>Eukaryota</taxon>
        <taxon>Fungi</taxon>
        <taxon>Dikarya</taxon>
        <taxon>Ascomycota</taxon>
        <taxon>Pezizomycotina</taxon>
        <taxon>Sordariomycetes</taxon>
        <taxon>Sordariomycetidae</taxon>
        <taxon>Sordariales</taxon>
        <taxon>Podosporaceae</taxon>
        <taxon>Podospora</taxon>
    </lineage>
</organism>
<reference evidence="2" key="2">
    <citation type="submission" date="2023-06" db="EMBL/GenBank/DDBJ databases">
        <authorList>
            <consortium name="Lawrence Berkeley National Laboratory"/>
            <person name="Haridas S."/>
            <person name="Hensen N."/>
            <person name="Bonometti L."/>
            <person name="Westerberg I."/>
            <person name="Brannstrom I.O."/>
            <person name="Guillou S."/>
            <person name="Cros-Aarteil S."/>
            <person name="Calhoun S."/>
            <person name="Kuo A."/>
            <person name="Mondo S."/>
            <person name="Pangilinan J."/>
            <person name="Riley R."/>
            <person name="LaButti K."/>
            <person name="Andreopoulos B."/>
            <person name="Lipzen A."/>
            <person name="Chen C."/>
            <person name="Yanf M."/>
            <person name="Daum C."/>
            <person name="Ng V."/>
            <person name="Clum A."/>
            <person name="Steindorff A."/>
            <person name="Ohm R."/>
            <person name="Martin F."/>
            <person name="Silar P."/>
            <person name="Natvig D."/>
            <person name="Lalanne C."/>
            <person name="Gautier V."/>
            <person name="Ament-velasquez S.L."/>
            <person name="Kruys A."/>
            <person name="Hutchinson M.I."/>
            <person name="Powell A.J."/>
            <person name="Barry K."/>
            <person name="Miller A.N."/>
            <person name="Grigoriev I.V."/>
            <person name="Debuchy R."/>
            <person name="Gladieux P."/>
            <person name="Thoren M.H."/>
            <person name="Johannesson H."/>
        </authorList>
    </citation>
    <scope>NUCLEOTIDE SEQUENCE</scope>
    <source>
        <strain evidence="2">CBS 232.78</strain>
    </source>
</reference>
<accession>A0AAE0NHZ9</accession>
<dbReference type="PANTHER" id="PTHR24148:SF73">
    <property type="entry name" value="HET DOMAIN PROTEIN (AFU_ORTHOLOGUE AFUA_8G01020)"/>
    <property type="match status" value="1"/>
</dbReference>
<dbReference type="InterPro" id="IPR010730">
    <property type="entry name" value="HET"/>
</dbReference>
<dbReference type="EMBL" id="JAULSW010000005">
    <property type="protein sequence ID" value="KAK3381902.1"/>
    <property type="molecule type" value="Genomic_DNA"/>
</dbReference>
<dbReference type="Pfam" id="PF26639">
    <property type="entry name" value="Het-6_barrel"/>
    <property type="match status" value="1"/>
</dbReference>
<gene>
    <name evidence="2" type="ORF">B0H63DRAFT_524582</name>
</gene>
<reference evidence="2" key="1">
    <citation type="journal article" date="2023" name="Mol. Phylogenet. Evol.">
        <title>Genome-scale phylogeny and comparative genomics of the fungal order Sordariales.</title>
        <authorList>
            <person name="Hensen N."/>
            <person name="Bonometti L."/>
            <person name="Westerberg I."/>
            <person name="Brannstrom I.O."/>
            <person name="Guillou S."/>
            <person name="Cros-Aarteil S."/>
            <person name="Calhoun S."/>
            <person name="Haridas S."/>
            <person name="Kuo A."/>
            <person name="Mondo S."/>
            <person name="Pangilinan J."/>
            <person name="Riley R."/>
            <person name="LaButti K."/>
            <person name="Andreopoulos B."/>
            <person name="Lipzen A."/>
            <person name="Chen C."/>
            <person name="Yan M."/>
            <person name="Daum C."/>
            <person name="Ng V."/>
            <person name="Clum A."/>
            <person name="Steindorff A."/>
            <person name="Ohm R.A."/>
            <person name="Martin F."/>
            <person name="Silar P."/>
            <person name="Natvig D.O."/>
            <person name="Lalanne C."/>
            <person name="Gautier V."/>
            <person name="Ament-Velasquez S.L."/>
            <person name="Kruys A."/>
            <person name="Hutchinson M.I."/>
            <person name="Powell A.J."/>
            <person name="Barry K."/>
            <person name="Miller A.N."/>
            <person name="Grigoriev I.V."/>
            <person name="Debuchy R."/>
            <person name="Gladieux P."/>
            <person name="Hiltunen Thoren M."/>
            <person name="Johannesson H."/>
        </authorList>
    </citation>
    <scope>NUCLEOTIDE SEQUENCE</scope>
    <source>
        <strain evidence="2">CBS 232.78</strain>
    </source>
</reference>
<protein>
    <submittedName>
        <fullName evidence="2">Heterokaryon incompatibility protein-domain-containing protein</fullName>
    </submittedName>
</protein>